<proteinExistence type="predicted"/>
<dbReference type="Proteomes" id="UP001341840">
    <property type="component" value="Unassembled WGS sequence"/>
</dbReference>
<sequence length="66" mass="8092">MEVRVASDLKSVWMIIFFTVGWCVWHKLNEIIFKNRAWDLESMKREISRRALSWNNEWEKIHGLRT</sequence>
<organism evidence="1 2">
    <name type="scientific">Stylosanthes scabra</name>
    <dbReference type="NCBI Taxonomy" id="79078"/>
    <lineage>
        <taxon>Eukaryota</taxon>
        <taxon>Viridiplantae</taxon>
        <taxon>Streptophyta</taxon>
        <taxon>Embryophyta</taxon>
        <taxon>Tracheophyta</taxon>
        <taxon>Spermatophyta</taxon>
        <taxon>Magnoliopsida</taxon>
        <taxon>eudicotyledons</taxon>
        <taxon>Gunneridae</taxon>
        <taxon>Pentapetalae</taxon>
        <taxon>rosids</taxon>
        <taxon>fabids</taxon>
        <taxon>Fabales</taxon>
        <taxon>Fabaceae</taxon>
        <taxon>Papilionoideae</taxon>
        <taxon>50 kb inversion clade</taxon>
        <taxon>dalbergioids sensu lato</taxon>
        <taxon>Dalbergieae</taxon>
        <taxon>Pterocarpus clade</taxon>
        <taxon>Stylosanthes</taxon>
    </lineage>
</organism>
<protein>
    <recommendedName>
        <fullName evidence="3">ATP synthase F0 subunit 8</fullName>
    </recommendedName>
</protein>
<name>A0ABU6XZ37_9FABA</name>
<evidence type="ECO:0000313" key="1">
    <source>
        <dbReference type="EMBL" id="MED6201818.1"/>
    </source>
</evidence>
<gene>
    <name evidence="1" type="ORF">PIB30_098953</name>
</gene>
<comment type="caution">
    <text evidence="1">The sequence shown here is derived from an EMBL/GenBank/DDBJ whole genome shotgun (WGS) entry which is preliminary data.</text>
</comment>
<reference evidence="1 2" key="1">
    <citation type="journal article" date="2023" name="Plants (Basel)">
        <title>Bridging the Gap: Combining Genomics and Transcriptomics Approaches to Understand Stylosanthes scabra, an Orphan Legume from the Brazilian Caatinga.</title>
        <authorList>
            <person name="Ferreira-Neto J.R.C."/>
            <person name="da Silva M.D."/>
            <person name="Binneck E."/>
            <person name="de Melo N.F."/>
            <person name="da Silva R.H."/>
            <person name="de Melo A.L.T.M."/>
            <person name="Pandolfi V."/>
            <person name="Bustamante F.O."/>
            <person name="Brasileiro-Vidal A.C."/>
            <person name="Benko-Iseppon A.M."/>
        </authorList>
    </citation>
    <scope>NUCLEOTIDE SEQUENCE [LARGE SCALE GENOMIC DNA]</scope>
    <source>
        <tissue evidence="1">Leaves</tissue>
    </source>
</reference>
<dbReference type="EMBL" id="JASCZI010214038">
    <property type="protein sequence ID" value="MED6201818.1"/>
    <property type="molecule type" value="Genomic_DNA"/>
</dbReference>
<accession>A0ABU6XZ37</accession>
<evidence type="ECO:0000313" key="2">
    <source>
        <dbReference type="Proteomes" id="UP001341840"/>
    </source>
</evidence>
<evidence type="ECO:0008006" key="3">
    <source>
        <dbReference type="Google" id="ProtNLM"/>
    </source>
</evidence>
<keyword evidence="2" id="KW-1185">Reference proteome</keyword>
<feature type="non-terminal residue" evidence="1">
    <location>
        <position position="66"/>
    </location>
</feature>